<dbReference type="PROSITE" id="PS50932">
    <property type="entry name" value="HTH_LACI_2"/>
    <property type="match status" value="1"/>
</dbReference>
<protein>
    <recommendedName>
        <fullName evidence="4">HTH lacI-type domain-containing protein</fullName>
    </recommendedName>
</protein>
<dbReference type="Gene3D" id="1.10.260.40">
    <property type="entry name" value="lambda repressor-like DNA-binding domains"/>
    <property type="match status" value="1"/>
</dbReference>
<accession>A0A2G1MJI3</accession>
<dbReference type="Pfam" id="PF00356">
    <property type="entry name" value="LacI"/>
    <property type="match status" value="1"/>
</dbReference>
<dbReference type="AlphaFoldDB" id="A0A2G1MJI3"/>
<dbReference type="Proteomes" id="UP000221860">
    <property type="component" value="Unassembled WGS sequence"/>
</dbReference>
<reference evidence="5 6" key="1">
    <citation type="submission" date="2017-08" db="EMBL/GenBank/DDBJ databases">
        <title>Draft Genome Sequence of Loktanella cinnabarina Strain XM1, Isolated from Coastal Surface Water.</title>
        <authorList>
            <person name="Ma R."/>
            <person name="Wang J."/>
            <person name="Wang Q."/>
            <person name="Ma Z."/>
            <person name="Li J."/>
            <person name="Chen L."/>
        </authorList>
    </citation>
    <scope>NUCLEOTIDE SEQUENCE [LARGE SCALE GENOMIC DNA]</scope>
    <source>
        <strain evidence="5 6">XM1</strain>
    </source>
</reference>
<keyword evidence="2" id="KW-0238">DNA-binding</keyword>
<name>A0A2G1MJI3_9RHOB</name>
<evidence type="ECO:0000256" key="1">
    <source>
        <dbReference type="ARBA" id="ARBA00023015"/>
    </source>
</evidence>
<evidence type="ECO:0000259" key="4">
    <source>
        <dbReference type="PROSITE" id="PS50932"/>
    </source>
</evidence>
<dbReference type="SUPFAM" id="SSF47413">
    <property type="entry name" value="lambda repressor-like DNA-binding domains"/>
    <property type="match status" value="1"/>
</dbReference>
<dbReference type="InterPro" id="IPR010982">
    <property type="entry name" value="Lambda_DNA-bd_dom_sf"/>
</dbReference>
<evidence type="ECO:0000313" key="6">
    <source>
        <dbReference type="Proteomes" id="UP000221860"/>
    </source>
</evidence>
<evidence type="ECO:0000313" key="5">
    <source>
        <dbReference type="EMBL" id="PHP28908.1"/>
    </source>
</evidence>
<dbReference type="PANTHER" id="PTHR30146">
    <property type="entry name" value="LACI-RELATED TRANSCRIPTIONAL REPRESSOR"/>
    <property type="match status" value="1"/>
</dbReference>
<dbReference type="GO" id="GO:0000976">
    <property type="term" value="F:transcription cis-regulatory region binding"/>
    <property type="evidence" value="ECO:0007669"/>
    <property type="project" value="TreeGrafter"/>
</dbReference>
<evidence type="ECO:0000256" key="3">
    <source>
        <dbReference type="ARBA" id="ARBA00023163"/>
    </source>
</evidence>
<feature type="domain" description="HTH lacI-type" evidence="4">
    <location>
        <begin position="24"/>
        <end position="71"/>
    </location>
</feature>
<proteinExistence type="predicted"/>
<dbReference type="InterPro" id="IPR000843">
    <property type="entry name" value="HTH_LacI"/>
</dbReference>
<comment type="caution">
    <text evidence="5">The sequence shown here is derived from an EMBL/GenBank/DDBJ whole genome shotgun (WGS) entry which is preliminary data.</text>
</comment>
<keyword evidence="3" id="KW-0804">Transcription</keyword>
<dbReference type="GO" id="GO:0003700">
    <property type="term" value="F:DNA-binding transcription factor activity"/>
    <property type="evidence" value="ECO:0007669"/>
    <property type="project" value="TreeGrafter"/>
</dbReference>
<dbReference type="SMART" id="SM00354">
    <property type="entry name" value="HTH_LACI"/>
    <property type="match status" value="1"/>
</dbReference>
<dbReference type="CDD" id="cd01392">
    <property type="entry name" value="HTH_LacI"/>
    <property type="match status" value="1"/>
</dbReference>
<evidence type="ECO:0000256" key="2">
    <source>
        <dbReference type="ARBA" id="ARBA00023125"/>
    </source>
</evidence>
<dbReference type="PANTHER" id="PTHR30146:SF109">
    <property type="entry name" value="HTH-TYPE TRANSCRIPTIONAL REGULATOR GALS"/>
    <property type="match status" value="1"/>
</dbReference>
<dbReference type="OrthoDB" id="234496at2"/>
<sequence length="176" mass="18468">MKETPRAAERCVMAPRPKLGTLSAQAGVSTATVGRVLRGTGRIPERTRARVIAAAEAVNSLPDRRAAGLRSGENREIGMVPHPLANPLDAGLVSGVSDRLERAGHLVCVLDARDDAAPPSTLFVAPHDLGQALAERLLARRAAPSAPPVTLEIEARLVLRETTAPPLPASIPGDRP</sequence>
<organism evidence="5 6">
    <name type="scientific">Limimaricola cinnabarinus</name>
    <dbReference type="NCBI Taxonomy" id="1125964"/>
    <lineage>
        <taxon>Bacteria</taxon>
        <taxon>Pseudomonadati</taxon>
        <taxon>Pseudomonadota</taxon>
        <taxon>Alphaproteobacteria</taxon>
        <taxon>Rhodobacterales</taxon>
        <taxon>Paracoccaceae</taxon>
        <taxon>Limimaricola</taxon>
    </lineage>
</organism>
<gene>
    <name evidence="5" type="ORF">CJ301_04205</name>
</gene>
<keyword evidence="1" id="KW-0805">Transcription regulation</keyword>
<keyword evidence="6" id="KW-1185">Reference proteome</keyword>
<dbReference type="EMBL" id="NQWH01000004">
    <property type="protein sequence ID" value="PHP28908.1"/>
    <property type="molecule type" value="Genomic_DNA"/>
</dbReference>
<dbReference type="Gene3D" id="3.40.50.2300">
    <property type="match status" value="1"/>
</dbReference>